<protein>
    <recommendedName>
        <fullName evidence="1">ABM domain-containing protein</fullName>
    </recommendedName>
</protein>
<evidence type="ECO:0000313" key="2">
    <source>
        <dbReference type="EMBL" id="BBO67659.1"/>
    </source>
</evidence>
<dbReference type="KEGG" id="dalk:DSCA_15890"/>
<dbReference type="Gene3D" id="3.30.70.100">
    <property type="match status" value="1"/>
</dbReference>
<dbReference type="InterPro" id="IPR007138">
    <property type="entry name" value="ABM_dom"/>
</dbReference>
<accession>A0A5K7YIF8</accession>
<dbReference type="AlphaFoldDB" id="A0A5K7YIF8"/>
<dbReference type="SUPFAM" id="SSF54909">
    <property type="entry name" value="Dimeric alpha+beta barrel"/>
    <property type="match status" value="1"/>
</dbReference>
<dbReference type="RefSeq" id="WP_155315895.1">
    <property type="nucleotide sequence ID" value="NZ_AP021874.1"/>
</dbReference>
<dbReference type="Pfam" id="PF03992">
    <property type="entry name" value="ABM"/>
    <property type="match status" value="1"/>
</dbReference>
<dbReference type="Proteomes" id="UP000427906">
    <property type="component" value="Chromosome"/>
</dbReference>
<dbReference type="InterPro" id="IPR011008">
    <property type="entry name" value="Dimeric_a/b-barrel"/>
</dbReference>
<gene>
    <name evidence="2" type="ORF">DSCA_15890</name>
</gene>
<organism evidence="2 3">
    <name type="scientific">Desulfosarcina alkanivorans</name>
    <dbReference type="NCBI Taxonomy" id="571177"/>
    <lineage>
        <taxon>Bacteria</taxon>
        <taxon>Pseudomonadati</taxon>
        <taxon>Thermodesulfobacteriota</taxon>
        <taxon>Desulfobacteria</taxon>
        <taxon>Desulfobacterales</taxon>
        <taxon>Desulfosarcinaceae</taxon>
        <taxon>Desulfosarcina</taxon>
    </lineage>
</organism>
<evidence type="ECO:0000313" key="3">
    <source>
        <dbReference type="Proteomes" id="UP000427906"/>
    </source>
</evidence>
<evidence type="ECO:0000259" key="1">
    <source>
        <dbReference type="PROSITE" id="PS51725"/>
    </source>
</evidence>
<dbReference type="EMBL" id="AP021874">
    <property type="protein sequence ID" value="BBO67659.1"/>
    <property type="molecule type" value="Genomic_DNA"/>
</dbReference>
<dbReference type="PROSITE" id="PS51725">
    <property type="entry name" value="ABM"/>
    <property type="match status" value="1"/>
</dbReference>
<name>A0A5K7YIF8_9BACT</name>
<proteinExistence type="predicted"/>
<keyword evidence="3" id="KW-1185">Reference proteome</keyword>
<feature type="domain" description="ABM" evidence="1">
    <location>
        <begin position="3"/>
        <end position="94"/>
    </location>
</feature>
<dbReference type="OrthoDB" id="5405645at2"/>
<sequence>MAIKVLIRRTCPKDKEPELFRSIREIRRRVSQQPGYISGEYLQSIGDKNEIAAISYWFSLEDWQGWFESEERKAIQANIDSIPGVTTEYTVYKFIMIPNEI</sequence>
<reference evidence="2 3" key="1">
    <citation type="submission" date="2019-11" db="EMBL/GenBank/DDBJ databases">
        <title>Comparative genomics of hydrocarbon-degrading Desulfosarcina strains.</title>
        <authorList>
            <person name="Watanabe M."/>
            <person name="Kojima H."/>
            <person name="Fukui M."/>
        </authorList>
    </citation>
    <scope>NUCLEOTIDE SEQUENCE [LARGE SCALE GENOMIC DNA]</scope>
    <source>
        <strain evidence="2 3">PL12</strain>
    </source>
</reference>